<proteinExistence type="inferred from homology"/>
<dbReference type="Gene3D" id="3.40.50.720">
    <property type="entry name" value="NAD(P)-binding Rossmann-like Domain"/>
    <property type="match status" value="1"/>
</dbReference>
<dbReference type="GO" id="GO:0009089">
    <property type="term" value="P:lysine biosynthetic process via diaminopimelate"/>
    <property type="evidence" value="ECO:0007669"/>
    <property type="project" value="UniProtKB-UniRule"/>
</dbReference>
<comment type="similarity">
    <text evidence="1">Belongs to the DapB family.</text>
</comment>
<feature type="domain" description="Dihydrodipicolinate reductase N-terminal" evidence="14">
    <location>
        <begin position="5"/>
        <end position="133"/>
    </location>
</feature>
<evidence type="ECO:0000256" key="6">
    <source>
        <dbReference type="ARBA" id="ARBA00023002"/>
    </source>
</evidence>
<dbReference type="SUPFAM" id="SSF55347">
    <property type="entry name" value="Glyceraldehyde-3-phosphate dehydrogenase-like, C-terminal domain"/>
    <property type="match status" value="1"/>
</dbReference>
<comment type="caution">
    <text evidence="16">The sequence shown here is derived from an EMBL/GenBank/DDBJ whole genome shotgun (WGS) entry which is preliminary data.</text>
</comment>
<dbReference type="EC" id="1.17.1.8" evidence="10 13"/>
<dbReference type="Pfam" id="PF05173">
    <property type="entry name" value="DapB_C"/>
    <property type="match status" value="1"/>
</dbReference>
<dbReference type="Pfam" id="PF01113">
    <property type="entry name" value="DapB_N"/>
    <property type="match status" value="1"/>
</dbReference>
<evidence type="ECO:0000256" key="1">
    <source>
        <dbReference type="ARBA" id="ARBA00006642"/>
    </source>
</evidence>
<evidence type="ECO:0000256" key="8">
    <source>
        <dbReference type="ARBA" id="ARBA00023154"/>
    </source>
</evidence>
<evidence type="ECO:0000259" key="14">
    <source>
        <dbReference type="Pfam" id="PF01113"/>
    </source>
</evidence>
<comment type="catalytic activity">
    <reaction evidence="12">
        <text>(S)-2,3,4,5-tetrahydrodipicolinate + NAD(+) + H2O = (2S,4S)-4-hydroxy-2,3,4,5-tetrahydrodipicolinate + NADH + H(+)</text>
        <dbReference type="Rhea" id="RHEA:35323"/>
        <dbReference type="ChEBI" id="CHEBI:15377"/>
        <dbReference type="ChEBI" id="CHEBI:15378"/>
        <dbReference type="ChEBI" id="CHEBI:16845"/>
        <dbReference type="ChEBI" id="CHEBI:57540"/>
        <dbReference type="ChEBI" id="CHEBI:57945"/>
        <dbReference type="ChEBI" id="CHEBI:67139"/>
        <dbReference type="EC" id="1.17.1.8"/>
    </reaction>
</comment>
<sequence>MTQTRVAISGTGAMGIFILNAIEEATTSLQIVGILNRNPGETDPKEKRRSTLPTYSTASGYVFHVAKTTKRIIPVSDSFDALSEWKPDVVVDFSHPEWTKQLLPECVERKISFVVGTTGLSHDFIDNIKQQVERKQLRLGARVASDGNVIGGEAGIGGFIVPNFSLGAVALQSIARRLAGAFDNVAIIEQHHTHKADAPSGTAFSIAQTIRNARGYDVDDTSHEDTHAISIHSVRMPDSPACHTIIFGGTGESLTIKHESLNKDSFMPGILQCIWRAQYAYGVETDIEDLLFSG</sequence>
<dbReference type="InterPro" id="IPR000846">
    <property type="entry name" value="DapB_N"/>
</dbReference>
<keyword evidence="8" id="KW-0457">Lysine biosynthesis</keyword>
<dbReference type="SUPFAM" id="SSF51735">
    <property type="entry name" value="NAD(P)-binding Rossmann-fold domains"/>
    <property type="match status" value="1"/>
</dbReference>
<protein>
    <recommendedName>
        <fullName evidence="10 13">4-hydroxy-tetrahydrodipicolinate reductase</fullName>
        <ecNumber evidence="10 13">1.17.1.8</ecNumber>
    </recommendedName>
</protein>
<evidence type="ECO:0000256" key="12">
    <source>
        <dbReference type="ARBA" id="ARBA00049396"/>
    </source>
</evidence>
<feature type="domain" description="Dihydrodipicolinate reductase C-terminal" evidence="15">
    <location>
        <begin position="170"/>
        <end position="278"/>
    </location>
</feature>
<evidence type="ECO:0000259" key="15">
    <source>
        <dbReference type="Pfam" id="PF05173"/>
    </source>
</evidence>
<gene>
    <name evidence="16" type="primary">dapB</name>
    <name evidence="16" type="ORF">F4X82_01475</name>
</gene>
<keyword evidence="2" id="KW-0963">Cytoplasm</keyword>
<keyword evidence="6 16" id="KW-0560">Oxidoreductase</keyword>
<keyword evidence="7" id="KW-0520">NAD</keyword>
<dbReference type="AlphaFoldDB" id="A0A845DLH3"/>
<dbReference type="PIRSF" id="PIRSF000161">
    <property type="entry name" value="DHPR"/>
    <property type="match status" value="1"/>
</dbReference>
<evidence type="ECO:0000313" key="16">
    <source>
        <dbReference type="EMBL" id="MYE38173.1"/>
    </source>
</evidence>
<name>A0A845DLH3_9BACT</name>
<dbReference type="NCBIfam" id="TIGR00036">
    <property type="entry name" value="dapB"/>
    <property type="match status" value="1"/>
</dbReference>
<dbReference type="Gene3D" id="3.30.360.10">
    <property type="entry name" value="Dihydrodipicolinate Reductase, domain 2"/>
    <property type="match status" value="1"/>
</dbReference>
<organism evidence="16 17">
    <name type="scientific">Candidatus Spechtbacteria bacterium SB0662_bin_43</name>
    <dbReference type="NCBI Taxonomy" id="2604897"/>
    <lineage>
        <taxon>Bacteria</taxon>
        <taxon>Candidatus Spechtiibacteriota</taxon>
    </lineage>
</organism>
<dbReference type="EMBL" id="VXOY01000011">
    <property type="protein sequence ID" value="MYE38173.1"/>
    <property type="molecule type" value="Genomic_DNA"/>
</dbReference>
<evidence type="ECO:0000256" key="3">
    <source>
        <dbReference type="ARBA" id="ARBA00022605"/>
    </source>
</evidence>
<evidence type="ECO:0000256" key="4">
    <source>
        <dbReference type="ARBA" id="ARBA00022857"/>
    </source>
</evidence>
<evidence type="ECO:0000256" key="10">
    <source>
        <dbReference type="ARBA" id="ARBA00038983"/>
    </source>
</evidence>
<dbReference type="Proteomes" id="UP000449092">
    <property type="component" value="Unassembled WGS sequence"/>
</dbReference>
<comment type="catalytic activity">
    <reaction evidence="11">
        <text>(S)-2,3,4,5-tetrahydrodipicolinate + NADP(+) + H2O = (2S,4S)-4-hydroxy-2,3,4,5-tetrahydrodipicolinate + NADPH + H(+)</text>
        <dbReference type="Rhea" id="RHEA:35331"/>
        <dbReference type="ChEBI" id="CHEBI:15377"/>
        <dbReference type="ChEBI" id="CHEBI:15378"/>
        <dbReference type="ChEBI" id="CHEBI:16845"/>
        <dbReference type="ChEBI" id="CHEBI:57783"/>
        <dbReference type="ChEBI" id="CHEBI:58349"/>
        <dbReference type="ChEBI" id="CHEBI:67139"/>
        <dbReference type="EC" id="1.17.1.8"/>
    </reaction>
</comment>
<dbReference type="PANTHER" id="PTHR20836:SF0">
    <property type="entry name" value="4-HYDROXY-TETRAHYDRODIPICOLINATE REDUCTASE 1, CHLOROPLASTIC-RELATED"/>
    <property type="match status" value="1"/>
</dbReference>
<dbReference type="GO" id="GO:0005829">
    <property type="term" value="C:cytosol"/>
    <property type="evidence" value="ECO:0007669"/>
    <property type="project" value="TreeGrafter"/>
</dbReference>
<evidence type="ECO:0000256" key="11">
    <source>
        <dbReference type="ARBA" id="ARBA00049080"/>
    </source>
</evidence>
<evidence type="ECO:0000256" key="9">
    <source>
        <dbReference type="ARBA" id="ARBA00037922"/>
    </source>
</evidence>
<dbReference type="FunFam" id="3.30.360.10:FF:000009">
    <property type="entry name" value="4-hydroxy-tetrahydrodipicolinate reductase"/>
    <property type="match status" value="1"/>
</dbReference>
<keyword evidence="5" id="KW-0220">Diaminopimelate biosynthesis</keyword>
<dbReference type="GO" id="GO:0019877">
    <property type="term" value="P:diaminopimelate biosynthetic process"/>
    <property type="evidence" value="ECO:0007669"/>
    <property type="project" value="UniProtKB-KW"/>
</dbReference>
<comment type="pathway">
    <text evidence="9">Amino-acid biosynthesis; L-lysine biosynthesis via DAP pathway; (S)-tetrahydrodipicolinate from L-aspartate: step 4/4.</text>
</comment>
<evidence type="ECO:0000256" key="2">
    <source>
        <dbReference type="ARBA" id="ARBA00022490"/>
    </source>
</evidence>
<reference evidence="16 17" key="1">
    <citation type="submission" date="2019-09" db="EMBL/GenBank/DDBJ databases">
        <title>Characterisation of the sponge microbiome using genome-centric metagenomics.</title>
        <authorList>
            <person name="Engelberts J.P."/>
            <person name="Robbins S.J."/>
            <person name="De Goeij J.M."/>
            <person name="Aranda M."/>
            <person name="Bell S.C."/>
            <person name="Webster N.S."/>
        </authorList>
    </citation>
    <scope>NUCLEOTIDE SEQUENCE [LARGE SCALE GENOMIC DNA]</scope>
    <source>
        <strain evidence="16">SB0662_bin_43</strain>
    </source>
</reference>
<evidence type="ECO:0000256" key="7">
    <source>
        <dbReference type="ARBA" id="ARBA00023027"/>
    </source>
</evidence>
<dbReference type="GO" id="GO:0008839">
    <property type="term" value="F:4-hydroxy-tetrahydrodipicolinate reductase"/>
    <property type="evidence" value="ECO:0007669"/>
    <property type="project" value="UniProtKB-UniRule"/>
</dbReference>
<evidence type="ECO:0000256" key="5">
    <source>
        <dbReference type="ARBA" id="ARBA00022915"/>
    </source>
</evidence>
<keyword evidence="3" id="KW-0028">Amino-acid biosynthesis</keyword>
<dbReference type="InterPro" id="IPR023940">
    <property type="entry name" value="DHDPR_bac"/>
</dbReference>
<dbReference type="PANTHER" id="PTHR20836">
    <property type="entry name" value="DIHYDRODIPICOLINATE REDUCTASE"/>
    <property type="match status" value="1"/>
</dbReference>
<dbReference type="CDD" id="cd02274">
    <property type="entry name" value="DHDPR_N"/>
    <property type="match status" value="1"/>
</dbReference>
<keyword evidence="4" id="KW-0521">NADP</keyword>
<dbReference type="InterPro" id="IPR036291">
    <property type="entry name" value="NAD(P)-bd_dom_sf"/>
</dbReference>
<dbReference type="InterPro" id="IPR022663">
    <property type="entry name" value="DapB_C"/>
</dbReference>
<evidence type="ECO:0000256" key="13">
    <source>
        <dbReference type="NCBIfam" id="TIGR00036"/>
    </source>
</evidence>
<accession>A0A845DLH3</accession>
<evidence type="ECO:0000313" key="17">
    <source>
        <dbReference type="Proteomes" id="UP000449092"/>
    </source>
</evidence>